<feature type="compositionally biased region" description="Polar residues" evidence="1">
    <location>
        <begin position="93"/>
        <end position="128"/>
    </location>
</feature>
<sequence length="170" mass="18396">METNQNNQPNAYQVKDDDNLEEKDLKRPFLFGGEDDAKTGDEPGMEGSPAGGQRFGHNSNTPSGDDKNNPSQLVGNNNGYMSRTEPSDEHPENNNFKDASQLGQPNYTQAADAANTGQSDTENTGPQKDNNEDKGNYNEAGLSYQEGTADGDDVNIPGTNEIPDRQKVAE</sequence>
<feature type="compositionally biased region" description="Basic and acidic residues" evidence="1">
    <location>
        <begin position="14"/>
        <end position="27"/>
    </location>
</feature>
<dbReference type="RefSeq" id="WP_133236917.1">
    <property type="nucleotide sequence ID" value="NZ_SOZE01000056.1"/>
</dbReference>
<name>A0A4Y8RXL6_9SPHI</name>
<reference evidence="2 3" key="1">
    <citation type="journal article" date="2017" name="Int. J. Syst. Evol. Microbiol.">
        <title>Mucilaginibacterpsychrotolerans sp. nov., isolated from peatlands.</title>
        <authorList>
            <person name="Deng Y."/>
            <person name="Shen L."/>
            <person name="Xu B."/>
            <person name="Liu Y."/>
            <person name="Gu Z."/>
            <person name="Liu H."/>
            <person name="Zhou Y."/>
        </authorList>
    </citation>
    <scope>NUCLEOTIDE SEQUENCE [LARGE SCALE GENOMIC DNA]</scope>
    <source>
        <strain evidence="2 3">NH7-4</strain>
    </source>
</reference>
<keyword evidence="3" id="KW-1185">Reference proteome</keyword>
<dbReference type="OrthoDB" id="799505at2"/>
<feature type="compositionally biased region" description="Polar residues" evidence="1">
    <location>
        <begin position="1"/>
        <end position="11"/>
    </location>
</feature>
<organism evidence="2 3">
    <name type="scientific">Mucilaginibacter psychrotolerans</name>
    <dbReference type="NCBI Taxonomy" id="1524096"/>
    <lineage>
        <taxon>Bacteria</taxon>
        <taxon>Pseudomonadati</taxon>
        <taxon>Bacteroidota</taxon>
        <taxon>Sphingobacteriia</taxon>
        <taxon>Sphingobacteriales</taxon>
        <taxon>Sphingobacteriaceae</taxon>
        <taxon>Mucilaginibacter</taxon>
    </lineage>
</organism>
<evidence type="ECO:0000313" key="3">
    <source>
        <dbReference type="Proteomes" id="UP000297540"/>
    </source>
</evidence>
<evidence type="ECO:0000313" key="2">
    <source>
        <dbReference type="EMBL" id="TFF30407.1"/>
    </source>
</evidence>
<feature type="region of interest" description="Disordered" evidence="1">
    <location>
        <begin position="1"/>
        <end position="170"/>
    </location>
</feature>
<proteinExistence type="predicted"/>
<dbReference type="Proteomes" id="UP000297540">
    <property type="component" value="Unassembled WGS sequence"/>
</dbReference>
<accession>A0A4Y8RXL6</accession>
<dbReference type="EMBL" id="SOZE01000056">
    <property type="protein sequence ID" value="TFF30407.1"/>
    <property type="molecule type" value="Genomic_DNA"/>
</dbReference>
<evidence type="ECO:0000256" key="1">
    <source>
        <dbReference type="SAM" id="MobiDB-lite"/>
    </source>
</evidence>
<comment type="caution">
    <text evidence="2">The sequence shown here is derived from an EMBL/GenBank/DDBJ whole genome shotgun (WGS) entry which is preliminary data.</text>
</comment>
<feature type="compositionally biased region" description="Polar residues" evidence="1">
    <location>
        <begin position="56"/>
        <end position="81"/>
    </location>
</feature>
<dbReference type="AlphaFoldDB" id="A0A4Y8RXL6"/>
<protein>
    <submittedName>
        <fullName evidence="2">Uncharacterized protein</fullName>
    </submittedName>
</protein>
<gene>
    <name evidence="2" type="ORF">E2R66_27350</name>
</gene>